<proteinExistence type="predicted"/>
<accession>A0ABY2E660</accession>
<feature type="region of interest" description="Disordered" evidence="1">
    <location>
        <begin position="25"/>
        <end position="52"/>
    </location>
</feature>
<comment type="caution">
    <text evidence="2">The sequence shown here is derived from an EMBL/GenBank/DDBJ whole genome shotgun (WGS) entry which is preliminary data.</text>
</comment>
<sequence length="129" mass="13608">MILRYQRGHEMSGYLRLAVDADGTAEATSSGRGDLDRRSGSGTLTSEQGRRLGDAVDRAGLRELTGSTRNIGDDEVPIVVSVDSREVLLWAEDAAAVPGFGEFESTVRDLVDVLLAGSAEDDDGAPAAQ</sequence>
<evidence type="ECO:0000313" key="3">
    <source>
        <dbReference type="Proteomes" id="UP000504882"/>
    </source>
</evidence>
<dbReference type="Proteomes" id="UP000504882">
    <property type="component" value="Unassembled WGS sequence"/>
</dbReference>
<dbReference type="EMBL" id="SMNA01000003">
    <property type="protein sequence ID" value="TDE96074.1"/>
    <property type="molecule type" value="Genomic_DNA"/>
</dbReference>
<reference evidence="2 3" key="1">
    <citation type="submission" date="2019-03" db="EMBL/GenBank/DDBJ databases">
        <title>Genomic features of bacteria from cold environments.</title>
        <authorList>
            <person name="Shen L."/>
        </authorList>
    </citation>
    <scope>NUCLEOTIDE SEQUENCE [LARGE SCALE GENOMIC DNA]</scope>
    <source>
        <strain evidence="3">T3246-1</strain>
    </source>
</reference>
<dbReference type="RefSeq" id="WP_133107004.1">
    <property type="nucleotide sequence ID" value="NZ_SMNA01000003.1"/>
</dbReference>
<gene>
    <name evidence="2" type="ORF">EXU48_07510</name>
</gene>
<evidence type="ECO:0000313" key="2">
    <source>
        <dbReference type="EMBL" id="TDE96074.1"/>
    </source>
</evidence>
<name>A0ABY2E660_9MICO</name>
<evidence type="ECO:0000256" key="1">
    <source>
        <dbReference type="SAM" id="MobiDB-lite"/>
    </source>
</evidence>
<organism evidence="2 3">
    <name type="scientific">Occultella glacieicola</name>
    <dbReference type="NCBI Taxonomy" id="2518684"/>
    <lineage>
        <taxon>Bacteria</taxon>
        <taxon>Bacillati</taxon>
        <taxon>Actinomycetota</taxon>
        <taxon>Actinomycetes</taxon>
        <taxon>Micrococcales</taxon>
        <taxon>Ruaniaceae</taxon>
        <taxon>Occultella</taxon>
    </lineage>
</organism>
<protein>
    <submittedName>
        <fullName evidence="2">Uncharacterized protein</fullName>
    </submittedName>
</protein>
<keyword evidence="3" id="KW-1185">Reference proteome</keyword>